<evidence type="ECO:0000313" key="9">
    <source>
        <dbReference type="EMBL" id="KEZ92335.1"/>
    </source>
</evidence>
<evidence type="ECO:0000256" key="6">
    <source>
        <dbReference type="PIRSR" id="PIRSR028757-1"/>
    </source>
</evidence>
<dbReference type="PANTHER" id="PTHR30237:SF2">
    <property type="entry name" value="MUREIN TETRAPEPTIDE CARBOXYPEPTIDASE"/>
    <property type="match status" value="1"/>
</dbReference>
<dbReference type="InterPro" id="IPR003507">
    <property type="entry name" value="S66_fam"/>
</dbReference>
<organism evidence="9 10">
    <name type="scientific">Nonlabens ulvanivorans</name>
    <name type="common">Persicivirga ulvanivorans</name>
    <dbReference type="NCBI Taxonomy" id="906888"/>
    <lineage>
        <taxon>Bacteria</taxon>
        <taxon>Pseudomonadati</taxon>
        <taxon>Bacteroidota</taxon>
        <taxon>Flavobacteriia</taxon>
        <taxon>Flavobacteriales</taxon>
        <taxon>Flavobacteriaceae</taxon>
        <taxon>Nonlabens</taxon>
    </lineage>
</organism>
<dbReference type="InterPro" id="IPR040921">
    <property type="entry name" value="Peptidase_S66C"/>
</dbReference>
<evidence type="ECO:0000256" key="5">
    <source>
        <dbReference type="ARBA" id="ARBA00022825"/>
    </source>
</evidence>
<gene>
    <name evidence="9" type="ORF">IL45_09290</name>
</gene>
<dbReference type="SUPFAM" id="SSF52317">
    <property type="entry name" value="Class I glutamine amidotransferase-like"/>
    <property type="match status" value="1"/>
</dbReference>
<dbReference type="PIRSF" id="PIRSF028757">
    <property type="entry name" value="LD-carboxypeptidase"/>
    <property type="match status" value="1"/>
</dbReference>
<name>A0A084JTQ1_NONUL</name>
<keyword evidence="2" id="KW-0121">Carboxypeptidase</keyword>
<keyword evidence="4" id="KW-0378">Hydrolase</keyword>
<keyword evidence="3" id="KW-0645">Protease</keyword>
<feature type="active site" description="Charge relay system" evidence="6">
    <location>
        <position position="277"/>
    </location>
</feature>
<dbReference type="SUPFAM" id="SSF141986">
    <property type="entry name" value="LD-carboxypeptidase A C-terminal domain-like"/>
    <property type="match status" value="1"/>
</dbReference>
<dbReference type="CDD" id="cd07025">
    <property type="entry name" value="Peptidase_S66"/>
    <property type="match status" value="1"/>
</dbReference>
<dbReference type="GO" id="GO:0004180">
    <property type="term" value="F:carboxypeptidase activity"/>
    <property type="evidence" value="ECO:0007669"/>
    <property type="project" value="UniProtKB-KW"/>
</dbReference>
<dbReference type="InterPro" id="IPR040449">
    <property type="entry name" value="Peptidase_S66_N"/>
</dbReference>
<reference evidence="9 10" key="1">
    <citation type="submission" date="2014-07" db="EMBL/GenBank/DDBJ databases">
        <title>Draft genome sequence of Nonlabens ulvanivorans, an ulvan degrading bacterium.</title>
        <authorList>
            <person name="Kopel M."/>
            <person name="Helbert W."/>
            <person name="Henrissat B."/>
            <person name="Doniger T."/>
            <person name="Banin E."/>
        </authorList>
    </citation>
    <scope>NUCLEOTIDE SEQUENCE [LARGE SCALE GENOMIC DNA]</scope>
    <source>
        <strain evidence="9 10">PLR</strain>
    </source>
</reference>
<comment type="similarity">
    <text evidence="1">Belongs to the peptidase S66 family.</text>
</comment>
<dbReference type="EMBL" id="JPJI01000032">
    <property type="protein sequence ID" value="KEZ92335.1"/>
    <property type="molecule type" value="Genomic_DNA"/>
</dbReference>
<dbReference type="PANTHER" id="PTHR30237">
    <property type="entry name" value="MURAMOYLTETRAPEPTIDE CARBOXYPEPTIDASE"/>
    <property type="match status" value="1"/>
</dbReference>
<accession>A0A084JTQ1</accession>
<keyword evidence="5" id="KW-0720">Serine protease</keyword>
<feature type="active site" description="Nucleophile" evidence="6">
    <location>
        <position position="115"/>
    </location>
</feature>
<feature type="domain" description="LD-carboxypeptidase N-terminal" evidence="7">
    <location>
        <begin position="18"/>
        <end position="133"/>
    </location>
</feature>
<evidence type="ECO:0000256" key="4">
    <source>
        <dbReference type="ARBA" id="ARBA00022801"/>
    </source>
</evidence>
<dbReference type="InterPro" id="IPR029062">
    <property type="entry name" value="Class_I_gatase-like"/>
</dbReference>
<dbReference type="GO" id="GO:0008236">
    <property type="term" value="F:serine-type peptidase activity"/>
    <property type="evidence" value="ECO:0007669"/>
    <property type="project" value="UniProtKB-KW"/>
</dbReference>
<dbReference type="AlphaFoldDB" id="A0A084JTQ1"/>
<sequence>MILREYTYTGLKSNDHVRILCTARSAVQADLKPAHELLESWGLRVSYGKTIGAINHQFGGTTSLRITDFQDALNDEDIDAIWIARGGYGTVQIIDDVDFSAFAKANFKKLIIGYSDVTILHSHLQKMDLTSLHSFMPLELKDKSQSCIDSFKKALTGHSQSISITNDNNIEPQELKARVVGGNLSILYSLLGSKSFTNTDGCFLFIEDIDEYVYHIERMMYGLKRAGHLDKLKGLIVGGMTDMRDHKIPFGKNAVEIIKDITASYHYPVIFNFPAGHIKDNRSLKLGTDMHVSIKKNHITFTY</sequence>
<protein>
    <submittedName>
        <fullName evidence="9">Peptidase S66</fullName>
    </submittedName>
</protein>
<comment type="caution">
    <text evidence="9">The sequence shown here is derived from an EMBL/GenBank/DDBJ whole genome shotgun (WGS) entry which is preliminary data.</text>
</comment>
<evidence type="ECO:0000256" key="3">
    <source>
        <dbReference type="ARBA" id="ARBA00022670"/>
    </source>
</evidence>
<dbReference type="Pfam" id="PF02016">
    <property type="entry name" value="Peptidase_S66"/>
    <property type="match status" value="1"/>
</dbReference>
<evidence type="ECO:0000256" key="2">
    <source>
        <dbReference type="ARBA" id="ARBA00022645"/>
    </source>
</evidence>
<evidence type="ECO:0000313" key="10">
    <source>
        <dbReference type="Proteomes" id="UP000028531"/>
    </source>
</evidence>
<proteinExistence type="inferred from homology"/>
<evidence type="ECO:0000256" key="1">
    <source>
        <dbReference type="ARBA" id="ARBA00010233"/>
    </source>
</evidence>
<dbReference type="Proteomes" id="UP000028531">
    <property type="component" value="Unassembled WGS sequence"/>
</dbReference>
<evidence type="ECO:0000259" key="7">
    <source>
        <dbReference type="Pfam" id="PF02016"/>
    </source>
</evidence>
<dbReference type="Gene3D" id="3.40.50.10740">
    <property type="entry name" value="Class I glutamine amidotransferase-like"/>
    <property type="match status" value="1"/>
</dbReference>
<dbReference type="InterPro" id="IPR027461">
    <property type="entry name" value="Carboxypeptidase_A_C_sf"/>
</dbReference>
<feature type="domain" description="LD-carboxypeptidase C-terminal" evidence="8">
    <location>
        <begin position="177"/>
        <end position="291"/>
    </location>
</feature>
<dbReference type="Gene3D" id="3.50.30.60">
    <property type="entry name" value="LD-carboxypeptidase A C-terminal domain-like"/>
    <property type="match status" value="1"/>
</dbReference>
<feature type="active site" description="Charge relay system" evidence="6">
    <location>
        <position position="207"/>
    </location>
</feature>
<dbReference type="GO" id="GO:0006508">
    <property type="term" value="P:proteolysis"/>
    <property type="evidence" value="ECO:0007669"/>
    <property type="project" value="UniProtKB-KW"/>
</dbReference>
<dbReference type="Pfam" id="PF17676">
    <property type="entry name" value="Peptidase_S66C"/>
    <property type="match status" value="1"/>
</dbReference>
<dbReference type="InterPro" id="IPR027478">
    <property type="entry name" value="LdcA_N"/>
</dbReference>
<evidence type="ECO:0000259" key="8">
    <source>
        <dbReference type="Pfam" id="PF17676"/>
    </source>
</evidence>